<comment type="caution">
    <text evidence="1">The sequence shown here is derived from an EMBL/GenBank/DDBJ whole genome shotgun (WGS) entry which is preliminary data.</text>
</comment>
<keyword evidence="2" id="KW-1185">Reference proteome</keyword>
<dbReference type="EMBL" id="QLLL01000002">
    <property type="protein sequence ID" value="RAJ08559.1"/>
    <property type="molecule type" value="Genomic_DNA"/>
</dbReference>
<reference evidence="1 2" key="1">
    <citation type="submission" date="2018-06" db="EMBL/GenBank/DDBJ databases">
        <title>Genomic Encyclopedia of Archaeal and Bacterial Type Strains, Phase II (KMG-II): from individual species to whole genera.</title>
        <authorList>
            <person name="Goeker M."/>
        </authorList>
    </citation>
    <scope>NUCLEOTIDE SEQUENCE [LARGE SCALE GENOMIC DNA]</scope>
    <source>
        <strain evidence="1 2">DSM 23857</strain>
    </source>
</reference>
<dbReference type="OrthoDB" id="679776at2"/>
<dbReference type="RefSeq" id="WP_148707207.1">
    <property type="nucleotide sequence ID" value="NZ_QLLL01000002.1"/>
</dbReference>
<dbReference type="Proteomes" id="UP000249547">
    <property type="component" value="Unassembled WGS sequence"/>
</dbReference>
<accession>A0A327QVB7</accession>
<proteinExistence type="predicted"/>
<evidence type="ECO:0000313" key="1">
    <source>
        <dbReference type="EMBL" id="RAJ08559.1"/>
    </source>
</evidence>
<protein>
    <submittedName>
        <fullName evidence="1">Uncharacterized protein</fullName>
    </submittedName>
</protein>
<name>A0A327QVB7_9BACT</name>
<evidence type="ECO:0000313" key="2">
    <source>
        <dbReference type="Proteomes" id="UP000249547"/>
    </source>
</evidence>
<dbReference type="AlphaFoldDB" id="A0A327QVB7"/>
<gene>
    <name evidence="1" type="ORF">LX64_01212</name>
</gene>
<organism evidence="1 2">
    <name type="scientific">Chitinophaga skermanii</name>
    <dbReference type="NCBI Taxonomy" id="331697"/>
    <lineage>
        <taxon>Bacteria</taxon>
        <taxon>Pseudomonadati</taxon>
        <taxon>Bacteroidota</taxon>
        <taxon>Chitinophagia</taxon>
        <taxon>Chitinophagales</taxon>
        <taxon>Chitinophagaceae</taxon>
        <taxon>Chitinophaga</taxon>
    </lineage>
</organism>
<sequence>MPATFTIHQFATNHEVRPPISYLVRKYFEEFIQTNLLQDKKLQVPHEVAIVLDLYFVEDVVGGPKEIFLSPIIPNKKNQPKKPYMMLVPLGLLKNAQDPQSKTMELMYEAIMLLCVNIFPKLPPNYMANLGKKIDWNYLKSLPYPAPQAEQQYVSDLLD</sequence>